<evidence type="ECO:0000256" key="1">
    <source>
        <dbReference type="SAM" id="SignalP"/>
    </source>
</evidence>
<evidence type="ECO:0000313" key="3">
    <source>
        <dbReference type="Proteomes" id="UP001365405"/>
    </source>
</evidence>
<comment type="caution">
    <text evidence="2">The sequence shown here is derived from an EMBL/GenBank/DDBJ whole genome shotgun (WGS) entry which is preliminary data.</text>
</comment>
<proteinExistence type="predicted"/>
<reference evidence="2 3" key="1">
    <citation type="submission" date="2024-04" db="EMBL/GenBank/DDBJ databases">
        <title>Novel species of the genus Ideonella isolated from streams.</title>
        <authorList>
            <person name="Lu H."/>
        </authorList>
    </citation>
    <scope>NUCLEOTIDE SEQUENCE [LARGE SCALE GENOMIC DNA]</scope>
    <source>
        <strain evidence="2 3">DXS22W</strain>
    </source>
</reference>
<evidence type="ECO:0000313" key="2">
    <source>
        <dbReference type="EMBL" id="MEK8050029.1"/>
    </source>
</evidence>
<dbReference type="Proteomes" id="UP001365405">
    <property type="component" value="Unassembled WGS sequence"/>
</dbReference>
<name>A0ABU9CH16_9BURK</name>
<gene>
    <name evidence="2" type="ORF">AACH10_07255</name>
</gene>
<keyword evidence="3" id="KW-1185">Reference proteome</keyword>
<dbReference type="Pfam" id="PF16930">
    <property type="entry name" value="Porin_5"/>
    <property type="match status" value="1"/>
</dbReference>
<dbReference type="EMBL" id="JBBUTH010000003">
    <property type="protein sequence ID" value="MEK8050029.1"/>
    <property type="molecule type" value="Genomic_DNA"/>
</dbReference>
<protein>
    <submittedName>
        <fullName evidence="2">Porin</fullName>
    </submittedName>
</protein>
<accession>A0ABU9CH16</accession>
<organism evidence="2 3">
    <name type="scientific">Pseudaquabacterium inlustre</name>
    <dbReference type="NCBI Taxonomy" id="2984192"/>
    <lineage>
        <taxon>Bacteria</taxon>
        <taxon>Pseudomonadati</taxon>
        <taxon>Pseudomonadota</taxon>
        <taxon>Betaproteobacteria</taxon>
        <taxon>Burkholderiales</taxon>
        <taxon>Sphaerotilaceae</taxon>
        <taxon>Pseudaquabacterium</taxon>
    </lineage>
</organism>
<dbReference type="RefSeq" id="WP_341409698.1">
    <property type="nucleotide sequence ID" value="NZ_JBBUTH010000003.1"/>
</dbReference>
<dbReference type="InterPro" id="IPR032638">
    <property type="entry name" value="Porin_5"/>
</dbReference>
<sequence length="601" mass="64726">MLTSATPLNQARRAALITVLVASALGATMPVQAQSAAGGANSGANGGERAELERLRATTLGLIDALVSQGLLTRERAEAIVRQASGAAGPAGHAAAADSAAPAWGTPPRPAAAPVVRVPYISETQRAQLREEIRNEVLSAARDERWADPRQIPDWTQRIQLEGDLRVRGQAERMPGPVYERDASTGAAIGAPCDVIGGNMPAECFRRQTAGPAWAPDLLNTGTDRNRLLLRARLGVNAKVSEDVSAGLRLSTGSTSGPTSSSQTLGSGFNKASLVLDRAWLRWEPRYNLRLLAGRLANPFMSSDLTWPEDLSFDGVAAQGELTLAPGLYAFGTAGAFPLEEFNVDKRDKWLYALQGGVNWAFSSNATLRLGLAVYDFNRIEGVRENDVAPAGARDGTVPYLTSQYPGTVRLKGNTLINLRDPSVAATATPVWGLASRFRPVDLTAQLRWTAWDTMALDASLDWVKNTGFDLADIRRRSGLDTLDTLARRTNGLQARLALGSGTLASAGDWQVSATWRRFERDAWVDGFTDTTWHLGGTNYAGWQLGGQYAFDRRSTVGLRLTSTHNLDDGVRVLSNGVYRSTMSSAPLKIEVLQLDVTTRF</sequence>
<keyword evidence="1" id="KW-0732">Signal</keyword>
<feature type="chain" id="PRO_5045963164" evidence="1">
    <location>
        <begin position="34"/>
        <end position="601"/>
    </location>
</feature>
<feature type="signal peptide" evidence="1">
    <location>
        <begin position="1"/>
        <end position="33"/>
    </location>
</feature>